<dbReference type="PROSITE" id="PS00104">
    <property type="entry name" value="EPSP_SYNTHASE_1"/>
    <property type="match status" value="1"/>
</dbReference>
<dbReference type="PIRSF" id="PIRSF000505">
    <property type="entry name" value="EPSPS"/>
    <property type="match status" value="1"/>
</dbReference>
<keyword evidence="10" id="KW-1185">Reference proteome</keyword>
<proteinExistence type="inferred from homology"/>
<feature type="binding site" evidence="7">
    <location>
        <position position="21"/>
    </location>
    <ligand>
        <name>3-phosphoshikimate</name>
        <dbReference type="ChEBI" id="CHEBI:145989"/>
    </ligand>
</feature>
<evidence type="ECO:0000256" key="3">
    <source>
        <dbReference type="ARBA" id="ARBA00022605"/>
    </source>
</evidence>
<dbReference type="AlphaFoldDB" id="A0A975GMU4"/>
<evidence type="ECO:0000256" key="4">
    <source>
        <dbReference type="ARBA" id="ARBA00022679"/>
    </source>
</evidence>
<feature type="binding site" evidence="7">
    <location>
        <position position="193"/>
    </location>
    <ligand>
        <name>3-phosphoshikimate</name>
        <dbReference type="ChEBI" id="CHEBI:145989"/>
    </ligand>
</feature>
<keyword evidence="7" id="KW-0963">Cytoplasm</keyword>
<evidence type="ECO:0000256" key="7">
    <source>
        <dbReference type="HAMAP-Rule" id="MF_00210"/>
    </source>
</evidence>
<dbReference type="KEGG" id="dmm:dnm_031150"/>
<reference evidence="9" key="1">
    <citation type="journal article" date="2021" name="Microb. Physiol.">
        <title>Proteogenomic Insights into the Physiology of Marine, Sulfate-Reducing, Filamentous Desulfonema limicola and Desulfonema magnum.</title>
        <authorList>
            <person name="Schnaars V."/>
            <person name="Wohlbrand L."/>
            <person name="Scheve S."/>
            <person name="Hinrichs C."/>
            <person name="Reinhardt R."/>
            <person name="Rabus R."/>
        </authorList>
    </citation>
    <scope>NUCLEOTIDE SEQUENCE</scope>
    <source>
        <strain evidence="9">4be13</strain>
    </source>
</reference>
<dbReference type="Proteomes" id="UP000663722">
    <property type="component" value="Chromosome"/>
</dbReference>
<dbReference type="GO" id="GO:0009423">
    <property type="term" value="P:chorismate biosynthetic process"/>
    <property type="evidence" value="ECO:0007669"/>
    <property type="project" value="UniProtKB-UniRule"/>
</dbReference>
<dbReference type="GO" id="GO:0005737">
    <property type="term" value="C:cytoplasm"/>
    <property type="evidence" value="ECO:0007669"/>
    <property type="project" value="UniProtKB-SubCell"/>
</dbReference>
<dbReference type="PANTHER" id="PTHR21090:SF5">
    <property type="entry name" value="PENTAFUNCTIONAL AROM POLYPEPTIDE"/>
    <property type="match status" value="1"/>
</dbReference>
<dbReference type="GO" id="GO:0003866">
    <property type="term" value="F:3-phosphoshikimate 1-carboxyvinyltransferase activity"/>
    <property type="evidence" value="ECO:0007669"/>
    <property type="project" value="UniProtKB-UniRule"/>
</dbReference>
<keyword evidence="4 7" id="KW-0808">Transferase</keyword>
<dbReference type="PANTHER" id="PTHR21090">
    <property type="entry name" value="AROM/DEHYDROQUINATE SYNTHASE"/>
    <property type="match status" value="1"/>
</dbReference>
<feature type="binding site" evidence="7">
    <location>
        <position position="405"/>
    </location>
    <ligand>
        <name>phosphoenolpyruvate</name>
        <dbReference type="ChEBI" id="CHEBI:58702"/>
    </ligand>
</feature>
<feature type="binding site" evidence="7">
    <location>
        <position position="20"/>
    </location>
    <ligand>
        <name>3-phosphoshikimate</name>
        <dbReference type="ChEBI" id="CHEBI:145989"/>
    </ligand>
</feature>
<gene>
    <name evidence="9" type="primary">aroA1</name>
    <name evidence="7" type="synonym">aroA</name>
    <name evidence="9" type="ORF">dnm_031150</name>
</gene>
<dbReference type="InterPro" id="IPR036968">
    <property type="entry name" value="Enolpyruvate_Tfrase_sf"/>
</dbReference>
<dbReference type="NCBIfam" id="TIGR01356">
    <property type="entry name" value="aroA"/>
    <property type="match status" value="1"/>
</dbReference>
<dbReference type="EMBL" id="CP061800">
    <property type="protein sequence ID" value="QTA87087.1"/>
    <property type="molecule type" value="Genomic_DNA"/>
</dbReference>
<dbReference type="InterPro" id="IPR013792">
    <property type="entry name" value="RNA3'P_cycl/enolpyr_Trfase_a/b"/>
</dbReference>
<dbReference type="EC" id="2.5.1.19" evidence="7"/>
<comment type="caution">
    <text evidence="7">Lacks conserved residue(s) required for the propagation of feature annotation.</text>
</comment>
<dbReference type="InterPro" id="IPR023193">
    <property type="entry name" value="EPSP_synthase_CS"/>
</dbReference>
<evidence type="ECO:0000256" key="1">
    <source>
        <dbReference type="ARBA" id="ARBA00004811"/>
    </source>
</evidence>
<feature type="binding site" evidence="7">
    <location>
        <position position="339"/>
    </location>
    <ligand>
        <name>phosphoenolpyruvate</name>
        <dbReference type="ChEBI" id="CHEBI:58702"/>
    </ligand>
</feature>
<comment type="pathway">
    <text evidence="1 7">Metabolic intermediate biosynthesis; chorismate biosynthesis; chorismate from D-erythrose 4-phosphate and phosphoenolpyruvate: step 6/7.</text>
</comment>
<evidence type="ECO:0000256" key="5">
    <source>
        <dbReference type="ARBA" id="ARBA00023141"/>
    </source>
</evidence>
<keyword evidence="3 7" id="KW-0028">Amino-acid biosynthesis</keyword>
<feature type="binding site" evidence="7">
    <location>
        <position position="335"/>
    </location>
    <ligand>
        <name>3-phosphoshikimate</name>
        <dbReference type="ChEBI" id="CHEBI:145989"/>
    </ligand>
</feature>
<dbReference type="Pfam" id="PF00275">
    <property type="entry name" value="EPSP_synthase"/>
    <property type="match status" value="1"/>
</dbReference>
<dbReference type="HAMAP" id="MF_00210">
    <property type="entry name" value="EPSP_synth"/>
    <property type="match status" value="1"/>
</dbReference>
<dbReference type="InterPro" id="IPR001986">
    <property type="entry name" value="Enolpyruvate_Tfrase_dom"/>
</dbReference>
<keyword evidence="5 7" id="KW-0057">Aromatic amino acid biosynthesis</keyword>
<dbReference type="GO" id="GO:0008652">
    <property type="term" value="P:amino acid biosynthetic process"/>
    <property type="evidence" value="ECO:0007669"/>
    <property type="project" value="UniProtKB-KW"/>
</dbReference>
<evidence type="ECO:0000313" key="10">
    <source>
        <dbReference type="Proteomes" id="UP000663722"/>
    </source>
</evidence>
<feature type="binding site" evidence="7">
    <location>
        <position position="167"/>
    </location>
    <ligand>
        <name>phosphoenolpyruvate</name>
        <dbReference type="ChEBI" id="CHEBI:58702"/>
    </ligand>
</feature>
<feature type="active site" description="Proton acceptor" evidence="7">
    <location>
        <position position="308"/>
    </location>
</feature>
<dbReference type="GO" id="GO:0009073">
    <property type="term" value="P:aromatic amino acid family biosynthetic process"/>
    <property type="evidence" value="ECO:0007669"/>
    <property type="project" value="UniProtKB-KW"/>
</dbReference>
<dbReference type="PROSITE" id="PS00885">
    <property type="entry name" value="EPSP_SYNTHASE_2"/>
    <property type="match status" value="1"/>
</dbReference>
<feature type="binding site" evidence="7">
    <location>
        <position position="20"/>
    </location>
    <ligand>
        <name>phosphoenolpyruvate</name>
        <dbReference type="ChEBI" id="CHEBI:58702"/>
    </ligand>
</feature>
<protein>
    <recommendedName>
        <fullName evidence="7">3-phosphoshikimate 1-carboxyvinyltransferase</fullName>
        <ecNumber evidence="7">2.5.1.19</ecNumber>
    </recommendedName>
    <alternativeName>
        <fullName evidence="7">5-enolpyruvylshikimate-3-phosphate synthase</fullName>
        <shortName evidence="7">EPSP synthase</shortName>
        <shortName evidence="7">EPSPS</shortName>
    </alternativeName>
</protein>
<evidence type="ECO:0000259" key="8">
    <source>
        <dbReference type="Pfam" id="PF00275"/>
    </source>
</evidence>
<feature type="binding site" evidence="7">
    <location>
        <position position="380"/>
    </location>
    <ligand>
        <name>phosphoenolpyruvate</name>
        <dbReference type="ChEBI" id="CHEBI:58702"/>
    </ligand>
</feature>
<comment type="subunit">
    <text evidence="7">Monomer.</text>
</comment>
<feature type="binding site" evidence="7">
    <location>
        <position position="25"/>
    </location>
    <ligand>
        <name>3-phosphoshikimate</name>
        <dbReference type="ChEBI" id="CHEBI:145989"/>
    </ligand>
</feature>
<evidence type="ECO:0000313" key="9">
    <source>
        <dbReference type="EMBL" id="QTA87087.1"/>
    </source>
</evidence>
<evidence type="ECO:0000256" key="6">
    <source>
        <dbReference type="ARBA" id="ARBA00044633"/>
    </source>
</evidence>
<sequence>MLEIKPRNIANAQITVPGSKSYTHRILIASGLSDGLCTIENALKSEDTLLTLGALKHLGVKTDVNDNNITIHGTKGILSPCDTPVYLGNSGTSVRLLTAVAALGKGTYTLTGTERMAERPIQDLLDALRQMGVSACSVNNNGCPPLEITGGEIKGGKVGLKCKISSQYLSALLLIAPYTREGLEITVTEGPVSKPYIDMTVDVMKQLNVELARDGYNFFNIPGKQVYKAGSYLVESDCSNAGYFWAAAAVTGGTVKVRGISRDSRQGDVRLTEVFETMGCKVVQEKDGLVVSGGKLSATEVDMADMPDMVPTLAVVAAFAEGTTVIKNVAHLKAKESDRLTSVATELSKMGIQATCTDTGLIIRGGNPHGAEIDTYNDHRIAMCFAVAGLSVPGVFIRDEKCVEKSFPNFWEVFEELKN</sequence>
<name>A0A975GMU4_9BACT</name>
<accession>A0A975GMU4</accession>
<feature type="binding site" evidence="7">
    <location>
        <position position="119"/>
    </location>
    <ligand>
        <name>phosphoenolpyruvate</name>
        <dbReference type="ChEBI" id="CHEBI:58702"/>
    </ligand>
</feature>
<feature type="binding site" evidence="7">
    <location>
        <position position="167"/>
    </location>
    <ligand>
        <name>3-phosphoshikimate</name>
        <dbReference type="ChEBI" id="CHEBI:145989"/>
    </ligand>
</feature>
<comment type="subcellular location">
    <subcellularLocation>
        <location evidence="7">Cytoplasm</location>
    </subcellularLocation>
</comment>
<dbReference type="Gene3D" id="3.65.10.10">
    <property type="entry name" value="Enolpyruvate transferase domain"/>
    <property type="match status" value="2"/>
</dbReference>
<dbReference type="SUPFAM" id="SSF55205">
    <property type="entry name" value="EPT/RTPC-like"/>
    <property type="match status" value="1"/>
</dbReference>
<comment type="function">
    <text evidence="7">Catalyzes the transfer of the enolpyruvyl moiety of phosphoenolpyruvate (PEP) to the 5-hydroxyl of shikimate-3-phosphate (S3P) to produce enolpyruvyl shikimate-3-phosphate and inorganic phosphate.</text>
</comment>
<feature type="binding site" evidence="7">
    <location>
        <position position="308"/>
    </location>
    <ligand>
        <name>3-phosphoshikimate</name>
        <dbReference type="ChEBI" id="CHEBI:145989"/>
    </ligand>
</feature>
<feature type="binding site" evidence="7">
    <location>
        <position position="91"/>
    </location>
    <ligand>
        <name>phosphoenolpyruvate</name>
        <dbReference type="ChEBI" id="CHEBI:58702"/>
    </ligand>
</feature>
<dbReference type="CDD" id="cd01556">
    <property type="entry name" value="EPSP_synthase"/>
    <property type="match status" value="1"/>
</dbReference>
<feature type="binding site" evidence="7">
    <location>
        <position position="166"/>
    </location>
    <ligand>
        <name>3-phosphoshikimate</name>
        <dbReference type="ChEBI" id="CHEBI:145989"/>
    </ligand>
</feature>
<organism evidence="9 10">
    <name type="scientific">Desulfonema magnum</name>
    <dbReference type="NCBI Taxonomy" id="45655"/>
    <lineage>
        <taxon>Bacteria</taxon>
        <taxon>Pseudomonadati</taxon>
        <taxon>Thermodesulfobacteriota</taxon>
        <taxon>Desulfobacteria</taxon>
        <taxon>Desulfobacterales</taxon>
        <taxon>Desulfococcaceae</taxon>
        <taxon>Desulfonema</taxon>
    </lineage>
</organism>
<evidence type="ECO:0000256" key="2">
    <source>
        <dbReference type="ARBA" id="ARBA00009948"/>
    </source>
</evidence>
<dbReference type="RefSeq" id="WP_207682432.1">
    <property type="nucleotide sequence ID" value="NZ_CP061800.1"/>
</dbReference>
<comment type="catalytic activity">
    <reaction evidence="6">
        <text>3-phosphoshikimate + phosphoenolpyruvate = 5-O-(1-carboxyvinyl)-3-phosphoshikimate + phosphate</text>
        <dbReference type="Rhea" id="RHEA:21256"/>
        <dbReference type="ChEBI" id="CHEBI:43474"/>
        <dbReference type="ChEBI" id="CHEBI:57701"/>
        <dbReference type="ChEBI" id="CHEBI:58702"/>
        <dbReference type="ChEBI" id="CHEBI:145989"/>
        <dbReference type="EC" id="2.5.1.19"/>
    </reaction>
    <physiologicalReaction direction="left-to-right" evidence="6">
        <dbReference type="Rhea" id="RHEA:21257"/>
    </physiologicalReaction>
</comment>
<feature type="binding site" evidence="7">
    <location>
        <position position="165"/>
    </location>
    <ligand>
        <name>3-phosphoshikimate</name>
        <dbReference type="ChEBI" id="CHEBI:145989"/>
    </ligand>
</feature>
<feature type="domain" description="Enolpyruvate transferase" evidence="8">
    <location>
        <begin position="10"/>
        <end position="413"/>
    </location>
</feature>
<comment type="similarity">
    <text evidence="2 7">Belongs to the EPSP synthase family.</text>
</comment>
<dbReference type="InterPro" id="IPR006264">
    <property type="entry name" value="EPSP_synthase"/>
</dbReference>